<name>A0A8J7C261_9BACT</name>
<comment type="caution">
    <text evidence="10">The sequence shown here is derived from an EMBL/GenBank/DDBJ whole genome shotgun (WGS) entry which is preliminary data.</text>
</comment>
<keyword evidence="3 6" id="KW-0378">Hydrolase</keyword>
<comment type="cofactor">
    <cofactor evidence="6">
        <name>Zn(2+)</name>
        <dbReference type="ChEBI" id="CHEBI:29105"/>
    </cofactor>
    <text evidence="6">Binds 1 zinc ion.</text>
</comment>
<evidence type="ECO:0000256" key="1">
    <source>
        <dbReference type="ARBA" id="ARBA00022670"/>
    </source>
</evidence>
<dbReference type="CDD" id="cd09608">
    <property type="entry name" value="M3B_PepF"/>
    <property type="match status" value="1"/>
</dbReference>
<comment type="similarity">
    <text evidence="6">Belongs to the peptidase M3B family.</text>
</comment>
<dbReference type="Pfam" id="PF01432">
    <property type="entry name" value="Peptidase_M3"/>
    <property type="match status" value="1"/>
</dbReference>
<comment type="function">
    <text evidence="6">Has oligopeptidase activity and degrades a variety of small bioactive peptides.</text>
</comment>
<dbReference type="GO" id="GO:0046872">
    <property type="term" value="F:metal ion binding"/>
    <property type="evidence" value="ECO:0007669"/>
    <property type="project" value="UniProtKB-UniRule"/>
</dbReference>
<keyword evidence="2 6" id="KW-0479">Metal-binding</keyword>
<evidence type="ECO:0000256" key="7">
    <source>
        <dbReference type="SAM" id="SignalP"/>
    </source>
</evidence>
<dbReference type="Pfam" id="PF08439">
    <property type="entry name" value="Peptidase_M3_N"/>
    <property type="match status" value="1"/>
</dbReference>
<dbReference type="PANTHER" id="PTHR11804">
    <property type="entry name" value="PROTEASE M3 THIMET OLIGOPEPTIDASE-RELATED"/>
    <property type="match status" value="1"/>
</dbReference>
<evidence type="ECO:0000256" key="6">
    <source>
        <dbReference type="RuleBase" id="RU368091"/>
    </source>
</evidence>
<reference evidence="10 11" key="1">
    <citation type="submission" date="2020-08" db="EMBL/GenBank/DDBJ databases">
        <title>Acidobacteriota in marine sediments use diverse sulfur dissimilation pathways.</title>
        <authorList>
            <person name="Wasmund K."/>
        </authorList>
    </citation>
    <scope>NUCLEOTIDE SEQUENCE [LARGE SCALE GENOMIC DNA]</scope>
    <source>
        <strain evidence="10">MAG AM4</strain>
    </source>
</reference>
<feature type="domain" description="Oligopeptidase F N-terminal" evidence="9">
    <location>
        <begin position="143"/>
        <end position="192"/>
    </location>
</feature>
<evidence type="ECO:0000256" key="3">
    <source>
        <dbReference type="ARBA" id="ARBA00022801"/>
    </source>
</evidence>
<dbReference type="SUPFAM" id="SSF55486">
    <property type="entry name" value="Metalloproteases ('zincins'), catalytic domain"/>
    <property type="match status" value="1"/>
</dbReference>
<organism evidence="10 11">
    <name type="scientific">Candidatus Polarisedimenticola svalbardensis</name>
    <dbReference type="NCBI Taxonomy" id="2886004"/>
    <lineage>
        <taxon>Bacteria</taxon>
        <taxon>Pseudomonadati</taxon>
        <taxon>Acidobacteriota</taxon>
        <taxon>Candidatus Polarisedimenticolia</taxon>
        <taxon>Candidatus Polarisedimenticolales</taxon>
        <taxon>Candidatus Polarisedimenticolaceae</taxon>
        <taxon>Candidatus Polarisedimenticola</taxon>
    </lineage>
</organism>
<keyword evidence="1 6" id="KW-0645">Protease</keyword>
<dbReference type="NCBIfam" id="TIGR00181">
    <property type="entry name" value="pepF"/>
    <property type="match status" value="1"/>
</dbReference>
<evidence type="ECO:0000313" key="11">
    <source>
        <dbReference type="Proteomes" id="UP000648239"/>
    </source>
</evidence>
<keyword evidence="5 6" id="KW-0482">Metalloprotease</keyword>
<dbReference type="InterPro" id="IPR042088">
    <property type="entry name" value="OligoPept_F_C"/>
</dbReference>
<proteinExistence type="inferred from homology"/>
<dbReference type="EC" id="3.4.24.-" evidence="6"/>
<dbReference type="GO" id="GO:0004222">
    <property type="term" value="F:metalloendopeptidase activity"/>
    <property type="evidence" value="ECO:0007669"/>
    <property type="project" value="UniProtKB-UniRule"/>
</dbReference>
<dbReference type="Gene3D" id="1.10.1370.20">
    <property type="entry name" value="Oligoendopeptidase f, C-terminal domain"/>
    <property type="match status" value="1"/>
</dbReference>
<dbReference type="PANTHER" id="PTHR11804:SF84">
    <property type="entry name" value="SACCHAROLYSIN"/>
    <property type="match status" value="1"/>
</dbReference>
<evidence type="ECO:0000256" key="4">
    <source>
        <dbReference type="ARBA" id="ARBA00022833"/>
    </source>
</evidence>
<feature type="chain" id="PRO_5035273402" description="Oligopeptidase F" evidence="7">
    <location>
        <begin position="24"/>
        <end position="637"/>
    </location>
</feature>
<dbReference type="GO" id="GO:0006518">
    <property type="term" value="P:peptide metabolic process"/>
    <property type="evidence" value="ECO:0007669"/>
    <property type="project" value="TreeGrafter"/>
</dbReference>
<dbReference type="Proteomes" id="UP000648239">
    <property type="component" value="Unassembled WGS sequence"/>
</dbReference>
<evidence type="ECO:0000313" key="10">
    <source>
        <dbReference type="EMBL" id="MBD3867051.1"/>
    </source>
</evidence>
<gene>
    <name evidence="10" type="primary">pepF</name>
    <name evidence="10" type="ORF">IFK94_02910</name>
</gene>
<dbReference type="GO" id="GO:0006508">
    <property type="term" value="P:proteolysis"/>
    <property type="evidence" value="ECO:0007669"/>
    <property type="project" value="UniProtKB-KW"/>
</dbReference>
<dbReference type="AlphaFoldDB" id="A0A8J7C261"/>
<dbReference type="InterPro" id="IPR001567">
    <property type="entry name" value="Pept_M3A_M3B_dom"/>
</dbReference>
<feature type="domain" description="Peptidase M3A/M3B catalytic" evidence="8">
    <location>
        <begin position="244"/>
        <end position="624"/>
    </location>
</feature>
<accession>A0A8J7C261</accession>
<keyword evidence="4 6" id="KW-0862">Zinc</keyword>
<feature type="signal peptide" evidence="7">
    <location>
        <begin position="1"/>
        <end position="23"/>
    </location>
</feature>
<keyword evidence="7" id="KW-0732">Signal</keyword>
<dbReference type="Gene3D" id="1.20.140.70">
    <property type="entry name" value="Oligopeptidase f, N-terminal domain"/>
    <property type="match status" value="1"/>
</dbReference>
<dbReference type="InterPro" id="IPR045090">
    <property type="entry name" value="Pept_M3A_M3B"/>
</dbReference>
<protein>
    <recommendedName>
        <fullName evidence="6">Oligopeptidase F</fullName>
        <ecNumber evidence="6">3.4.24.-</ecNumber>
    </recommendedName>
</protein>
<evidence type="ECO:0000256" key="5">
    <source>
        <dbReference type="ARBA" id="ARBA00023049"/>
    </source>
</evidence>
<evidence type="ECO:0000259" key="9">
    <source>
        <dbReference type="Pfam" id="PF08439"/>
    </source>
</evidence>
<dbReference type="InterPro" id="IPR013647">
    <property type="entry name" value="OligopepF_N_dom"/>
</dbReference>
<evidence type="ECO:0000256" key="2">
    <source>
        <dbReference type="ARBA" id="ARBA00022723"/>
    </source>
</evidence>
<evidence type="ECO:0000259" key="8">
    <source>
        <dbReference type="Pfam" id="PF01432"/>
    </source>
</evidence>
<dbReference type="InterPro" id="IPR004438">
    <property type="entry name" value="Peptidase_M3B"/>
</dbReference>
<dbReference type="EMBL" id="JACXWD010000005">
    <property type="protein sequence ID" value="MBD3867051.1"/>
    <property type="molecule type" value="Genomic_DNA"/>
</dbReference>
<dbReference type="Gene3D" id="1.10.287.830">
    <property type="entry name" value="putative peptidase helix hairpin domain like"/>
    <property type="match status" value="1"/>
</dbReference>
<sequence>MKHRTMTLLAVLIAILGFAPAFSAPLPVHQPDATVQRGQVPDAYKWDLTALYANDEEWAQSQAALDSHIFYLGAFKGELKDPEKLEKCLNLYFKYHLEANRGTLYANLKLATAQSDNDAQAMQQSSLTVLDELMTAASFIRSELLTLSPAAMDKAYAARPGLATHKPYIENILRRRDRVLSPEAERVLSLAGDNLWAEIDLNEIPSPHEETFRNLLSNIPWPMVHDAAGNEVQLTLANLGRFRASPDRKVRKEAMTAFLASIRQYQNALAGTLTGQFKLDVAYARARNYDTALEAYLDKDGLNPAVFDNLIDTVNANLAPLHRYVELRKQALGVEDLHLYDLYVAMVPGLTVEVPIAEGRETLVAALAPLGDDYVGLVREGLDADNGWIDLYPHMDKESGAFSANVYGRHPFIKMNYQDSLDDLSTLAHEFGHAVHSSLTMEAQPYSSSRYVPFLAEIASTINEKFLSDYLVRNAKSDAMKAYVLTELAENIRTTIYRQTLFAEFEKTVHGFIEEGVPVTAALLDETYTGLVRRYYGEGFTVGPDDGMEWAYIPHFYYKYYVFSYATGLSSGIALADRIEQGGEAAVQDYLGMLKGGCFRPPLDLLKSAGVDLTEPAAVEAALKLFEKTVAELEKLL</sequence>